<organism evidence="5 6">
    <name type="scientific">Mammaliicoccus vitulinus</name>
    <dbReference type="NCBI Taxonomy" id="71237"/>
    <lineage>
        <taxon>Bacteria</taxon>
        <taxon>Bacillati</taxon>
        <taxon>Bacillota</taxon>
        <taxon>Bacilli</taxon>
        <taxon>Bacillales</taxon>
        <taxon>Staphylococcaceae</taxon>
        <taxon>Mammaliicoccus</taxon>
    </lineage>
</organism>
<feature type="active site" description="Acyl-thioester intermediate" evidence="3">
    <location>
        <position position="145"/>
    </location>
</feature>
<gene>
    <name evidence="3" type="primary">lipL</name>
    <name evidence="5" type="ORF">BU072_12010</name>
</gene>
<dbReference type="Proteomes" id="UP000241209">
    <property type="component" value="Unassembled WGS sequence"/>
</dbReference>
<dbReference type="PANTHER" id="PTHR43679:SF2">
    <property type="entry name" value="OCTANOYL-[GCVH]:PROTEIN N-OCTANOYLTRANSFERASE"/>
    <property type="match status" value="1"/>
</dbReference>
<comment type="pathway">
    <text evidence="3">Protein modification; protein lipoylation via endogenous pathway; protein N(6)-(lipoyl)lysine from octanoyl-[acyl-carrier-protein].</text>
</comment>
<dbReference type="GO" id="GO:0009249">
    <property type="term" value="P:protein lipoylation"/>
    <property type="evidence" value="ECO:0007669"/>
    <property type="project" value="UniProtKB-UniRule"/>
</dbReference>
<evidence type="ECO:0000313" key="6">
    <source>
        <dbReference type="Proteomes" id="UP000241209"/>
    </source>
</evidence>
<dbReference type="InterPro" id="IPR050664">
    <property type="entry name" value="Octanoyltrans_LipM/LipL"/>
</dbReference>
<dbReference type="SUPFAM" id="SSF55681">
    <property type="entry name" value="Class II aaRS and biotin synthetases"/>
    <property type="match status" value="1"/>
</dbReference>
<sequence>MATLQDYFTQEWRYIDHTSGLQPMQSFSFDDTFCDQVGNDKSPSVVRTWIHNHVVILGIHDSRLPFLKDGIEFLNDVKGYSAIVRNSGGLGVVLDKGVLNISLIFKGKHDVSIDTGYEVMLRLIREMFKEETNTIENKEITASYCPGSYDLSINNRKFAGISQRRVKGGIAVQIYLCVEGSGAERAEMMKEFYQHALKNEKTKFIYPTIIPESMASLNELLDKEYTTNDILFKLLGSLKTLGATLNMNPVTTEEWALYDKYFERMIERNDKMIRNMEKQ</sequence>
<protein>
    <recommendedName>
        <fullName evidence="3">Octanoyl-[GcvH]:protein N-octanoyltransferase</fullName>
        <ecNumber evidence="3">2.3.1.204</ecNumber>
    </recommendedName>
    <alternativeName>
        <fullName evidence="3">Octanoyl-[GcvH]:E2 amidotransferase</fullName>
    </alternativeName>
</protein>
<keyword evidence="2 3" id="KW-0012">Acyltransferase</keyword>
<comment type="catalytic activity">
    <reaction evidence="3">
        <text>N(6)-octanoyl-L-lysyl-[glycine-cleavage complex H protein] + L-lysyl-[lipoyl-carrier protein] = N(6)-octanoyl-L-lysyl-[lipoyl-carrier protein] + L-lysyl-[glycine-cleavage complex H protein]</text>
        <dbReference type="Rhea" id="RHEA:20213"/>
        <dbReference type="Rhea" id="RHEA-COMP:10500"/>
        <dbReference type="Rhea" id="RHEA-COMP:10501"/>
        <dbReference type="Rhea" id="RHEA-COMP:10503"/>
        <dbReference type="Rhea" id="RHEA-COMP:10504"/>
        <dbReference type="ChEBI" id="CHEBI:29969"/>
        <dbReference type="ChEBI" id="CHEBI:78809"/>
        <dbReference type="EC" id="2.3.1.204"/>
    </reaction>
</comment>
<dbReference type="STRING" id="1167632.GCA_000286335_01709"/>
<comment type="miscellaneous">
    <text evidence="3">The reaction proceeds via a thioester-linked acyl-enzyme intermediate.</text>
</comment>
<dbReference type="HAMAP" id="MF_02119">
    <property type="entry name" value="LipL"/>
    <property type="match status" value="1"/>
</dbReference>
<comment type="similarity">
    <text evidence="3">Belongs to the octanoyltransferase LipL family.</text>
</comment>
<keyword evidence="5" id="KW-0436">Ligase</keyword>
<dbReference type="GO" id="GO:0033819">
    <property type="term" value="F:lipoyl(octanoyl) transferase activity"/>
    <property type="evidence" value="ECO:0007669"/>
    <property type="project" value="InterPro"/>
</dbReference>
<dbReference type="InterPro" id="IPR045864">
    <property type="entry name" value="aa-tRNA-synth_II/BPL/LPL"/>
</dbReference>
<dbReference type="GO" id="GO:0009107">
    <property type="term" value="P:lipoate biosynthetic process"/>
    <property type="evidence" value="ECO:0007669"/>
    <property type="project" value="UniProtKB-UniRule"/>
</dbReference>
<proteinExistence type="inferred from homology"/>
<dbReference type="EC" id="2.3.1.204" evidence="3"/>
<dbReference type="InterPro" id="IPR024897">
    <property type="entry name" value="LipL"/>
</dbReference>
<evidence type="ECO:0000256" key="3">
    <source>
        <dbReference type="HAMAP-Rule" id="MF_02119"/>
    </source>
</evidence>
<dbReference type="RefSeq" id="WP_107537057.1">
    <property type="nucleotide sequence ID" value="NZ_BMDF01000010.1"/>
</dbReference>
<dbReference type="OrthoDB" id="2080934at2"/>
<dbReference type="GO" id="GO:0016874">
    <property type="term" value="F:ligase activity"/>
    <property type="evidence" value="ECO:0007669"/>
    <property type="project" value="UniProtKB-KW"/>
</dbReference>
<evidence type="ECO:0000256" key="1">
    <source>
        <dbReference type="ARBA" id="ARBA00022679"/>
    </source>
</evidence>
<evidence type="ECO:0000259" key="4">
    <source>
        <dbReference type="PROSITE" id="PS51733"/>
    </source>
</evidence>
<name>A0A2T4PQQ5_9STAP</name>
<reference evidence="5 6" key="1">
    <citation type="journal article" date="2016" name="Front. Microbiol.">
        <title>Comprehensive Phylogenetic Analysis of Bovine Non-aureus Staphylococci Species Based on Whole-Genome Sequencing.</title>
        <authorList>
            <person name="Naushad S."/>
            <person name="Barkema H.W."/>
            <person name="Luby C."/>
            <person name="Condas L.A."/>
            <person name="Nobrega D.B."/>
            <person name="Carson D.A."/>
            <person name="De Buck J."/>
        </authorList>
    </citation>
    <scope>NUCLEOTIDE SEQUENCE [LARGE SCALE GENOMIC DNA]</scope>
    <source>
        <strain evidence="5 6">SNUC 2204</strain>
    </source>
</reference>
<feature type="domain" description="BPL/LPL catalytic" evidence="4">
    <location>
        <begin position="40"/>
        <end position="225"/>
    </location>
</feature>
<dbReference type="Pfam" id="PF21948">
    <property type="entry name" value="LplA-B_cat"/>
    <property type="match status" value="1"/>
</dbReference>
<dbReference type="Gene3D" id="3.30.930.10">
    <property type="entry name" value="Bira Bifunctional Protein, Domain 2"/>
    <property type="match status" value="1"/>
</dbReference>
<comment type="function">
    <text evidence="3">Catalyzes the amidotransfer (transamidation) of the octanoyl moiety from octanoyl-GcvH to the lipoyl domain of the E2 subunit of lipoate-dependent enzymes.</text>
</comment>
<evidence type="ECO:0000313" key="5">
    <source>
        <dbReference type="EMBL" id="PTI28230.1"/>
    </source>
</evidence>
<dbReference type="GeneID" id="64117891"/>
<dbReference type="PROSITE" id="PS51733">
    <property type="entry name" value="BPL_LPL_CATALYTIC"/>
    <property type="match status" value="1"/>
</dbReference>
<dbReference type="AlphaFoldDB" id="A0A2T4PQQ5"/>
<feature type="site" description="Lowers pKa of active site Cys" evidence="3">
    <location>
        <position position="157"/>
    </location>
</feature>
<evidence type="ECO:0000256" key="2">
    <source>
        <dbReference type="ARBA" id="ARBA00023315"/>
    </source>
</evidence>
<accession>A0A2T4PQQ5</accession>
<dbReference type="CDD" id="cd16443">
    <property type="entry name" value="LplA"/>
    <property type="match status" value="1"/>
</dbReference>
<dbReference type="PANTHER" id="PTHR43679">
    <property type="entry name" value="OCTANOYLTRANSFERASE LIPM-RELATED"/>
    <property type="match status" value="1"/>
</dbReference>
<keyword evidence="1 3" id="KW-0808">Transferase</keyword>
<comment type="caution">
    <text evidence="5">The sequence shown here is derived from an EMBL/GenBank/DDBJ whole genome shotgun (WGS) entry which is preliminary data.</text>
</comment>
<dbReference type="InterPro" id="IPR004143">
    <property type="entry name" value="BPL_LPL_catalytic"/>
</dbReference>
<dbReference type="EMBL" id="PZFK01000032">
    <property type="protein sequence ID" value="PTI28230.1"/>
    <property type="molecule type" value="Genomic_DNA"/>
</dbReference>